<keyword evidence="2" id="KW-1133">Transmembrane helix</keyword>
<evidence type="ECO:0000256" key="1">
    <source>
        <dbReference type="SAM" id="MobiDB-lite"/>
    </source>
</evidence>
<organism evidence="3 4">
    <name type="scientific">Dactylosporangium fulvum</name>
    <dbReference type="NCBI Taxonomy" id="53359"/>
    <lineage>
        <taxon>Bacteria</taxon>
        <taxon>Bacillati</taxon>
        <taxon>Actinomycetota</taxon>
        <taxon>Actinomycetes</taxon>
        <taxon>Micromonosporales</taxon>
        <taxon>Micromonosporaceae</taxon>
        <taxon>Dactylosporangium</taxon>
    </lineage>
</organism>
<name>A0ABY5VNN0_9ACTN</name>
<protein>
    <recommendedName>
        <fullName evidence="5">CU044_5270 family protein</fullName>
    </recommendedName>
</protein>
<keyword evidence="4" id="KW-1185">Reference proteome</keyword>
<gene>
    <name evidence="3" type="ORF">Dfulv_26010</name>
</gene>
<evidence type="ECO:0008006" key="5">
    <source>
        <dbReference type="Google" id="ProtNLM"/>
    </source>
</evidence>
<accession>A0ABY5VNN0</accession>
<dbReference type="Proteomes" id="UP001059617">
    <property type="component" value="Chromosome"/>
</dbReference>
<feature type="region of interest" description="Disordered" evidence="1">
    <location>
        <begin position="266"/>
        <end position="296"/>
    </location>
</feature>
<evidence type="ECO:0000313" key="3">
    <source>
        <dbReference type="EMBL" id="UWP78636.1"/>
    </source>
</evidence>
<proteinExistence type="predicted"/>
<keyword evidence="2" id="KW-0812">Transmembrane</keyword>
<sequence>MDLLDLLAETDPAAGMPVGKGDVDAVLERAARDITSYDGVAATPPTRRHRASLVVAAGFAALVVLGGGTAVLLGGTDGQPAAPPSIAPGVTWPSGSAACLAALADRLQPAPYDGRSGRYEYVKTEGRSGMTTQIIGKPDVLASATWTEVVEQWSAADGSGRLTVDRGEAAFADKASQQYFRDHPETIRPRGVTTEERSPGEFSVRPIPAADPAAMAEALYQPRENGPSQALIGVADFNRERVVDAAHRAAILRFLAATDGVTCGREETGADGRTGIRVTAPTGKGPMPTPGDQGTQSLVFDTRTGELLASEFARSAGAPFEPETRFLDRGYRDTLG</sequence>
<reference evidence="3" key="2">
    <citation type="submission" date="2022-09" db="EMBL/GenBank/DDBJ databases">
        <title>Biosynthetic gene clusters of Dactylosporangioum fulvum.</title>
        <authorList>
            <person name="Caradec T."/>
        </authorList>
    </citation>
    <scope>NUCLEOTIDE SEQUENCE</scope>
    <source>
        <strain evidence="3">NRRL B-16292</strain>
    </source>
</reference>
<reference evidence="3" key="1">
    <citation type="submission" date="2021-04" db="EMBL/GenBank/DDBJ databases">
        <authorList>
            <person name="Hartkoorn R.C."/>
            <person name="Beaudoing E."/>
            <person name="Hot D."/>
        </authorList>
    </citation>
    <scope>NUCLEOTIDE SEQUENCE</scope>
    <source>
        <strain evidence="3">NRRL B-16292</strain>
    </source>
</reference>
<dbReference type="RefSeq" id="WP_259855926.1">
    <property type="nucleotide sequence ID" value="NZ_BAAAST010000041.1"/>
</dbReference>
<dbReference type="EMBL" id="CP073720">
    <property type="protein sequence ID" value="UWP78636.1"/>
    <property type="molecule type" value="Genomic_DNA"/>
</dbReference>
<keyword evidence="2" id="KW-0472">Membrane</keyword>
<evidence type="ECO:0000313" key="4">
    <source>
        <dbReference type="Proteomes" id="UP001059617"/>
    </source>
</evidence>
<feature type="transmembrane region" description="Helical" evidence="2">
    <location>
        <begin position="53"/>
        <end position="75"/>
    </location>
</feature>
<evidence type="ECO:0000256" key="2">
    <source>
        <dbReference type="SAM" id="Phobius"/>
    </source>
</evidence>